<feature type="region of interest" description="Disordered" evidence="5">
    <location>
        <begin position="1"/>
        <end position="23"/>
    </location>
</feature>
<dbReference type="GO" id="GO:0006354">
    <property type="term" value="P:DNA-templated transcription elongation"/>
    <property type="evidence" value="ECO:0007669"/>
    <property type="project" value="TreeGrafter"/>
</dbReference>
<dbReference type="PANTHER" id="PTHR30437">
    <property type="entry name" value="TRANSCRIPTION ELONGATION FACTOR GREA"/>
    <property type="match status" value="1"/>
</dbReference>
<keyword evidence="8" id="KW-0648">Protein biosynthesis</keyword>
<dbReference type="Pfam" id="PF01272">
    <property type="entry name" value="GreA_GreB"/>
    <property type="match status" value="1"/>
</dbReference>
<gene>
    <name evidence="4" type="primary">greB</name>
    <name evidence="8" type="ORF">B0H98_101221</name>
</gene>
<name>A0A2T0V7U3_9GAMM</name>
<dbReference type="GO" id="GO:0032784">
    <property type="term" value="P:regulation of DNA-templated transcription elongation"/>
    <property type="evidence" value="ECO:0007669"/>
    <property type="project" value="UniProtKB-UniRule"/>
</dbReference>
<dbReference type="PANTHER" id="PTHR30437:SF6">
    <property type="entry name" value="TRANSCRIPTION ELONGATION FACTOR GREB"/>
    <property type="match status" value="1"/>
</dbReference>
<dbReference type="InterPro" id="IPR001437">
    <property type="entry name" value="Tscrpt_elong_fac_GreA/B_C"/>
</dbReference>
<dbReference type="RefSeq" id="WP_106373231.1">
    <property type="nucleotide sequence ID" value="NZ_PVTK01000001.1"/>
</dbReference>
<dbReference type="GO" id="GO:0070063">
    <property type="term" value="F:RNA polymerase binding"/>
    <property type="evidence" value="ECO:0007669"/>
    <property type="project" value="InterPro"/>
</dbReference>
<keyword evidence="8" id="KW-0251">Elongation factor</keyword>
<dbReference type="SUPFAM" id="SSF46557">
    <property type="entry name" value="GreA transcript cleavage protein, N-terminal domain"/>
    <property type="match status" value="1"/>
</dbReference>
<dbReference type="SUPFAM" id="SSF54534">
    <property type="entry name" value="FKBP-like"/>
    <property type="match status" value="1"/>
</dbReference>
<evidence type="ECO:0000256" key="2">
    <source>
        <dbReference type="ARBA" id="ARBA00023125"/>
    </source>
</evidence>
<evidence type="ECO:0000256" key="5">
    <source>
        <dbReference type="SAM" id="MobiDB-lite"/>
    </source>
</evidence>
<dbReference type="InterPro" id="IPR028624">
    <property type="entry name" value="Tscrpt_elong_fac_GreA/B"/>
</dbReference>
<evidence type="ECO:0000256" key="3">
    <source>
        <dbReference type="ARBA" id="ARBA00023163"/>
    </source>
</evidence>
<evidence type="ECO:0000313" key="8">
    <source>
        <dbReference type="EMBL" id="PRY66243.1"/>
    </source>
</evidence>
<comment type="similarity">
    <text evidence="4">Belongs to the GreA/GreB family. GreB subfamily.</text>
</comment>
<dbReference type="Pfam" id="PF03449">
    <property type="entry name" value="GreA_GreB_N"/>
    <property type="match status" value="1"/>
</dbReference>
<keyword evidence="9" id="KW-1185">Reference proteome</keyword>
<keyword evidence="3 4" id="KW-0804">Transcription</keyword>
<dbReference type="InterPro" id="IPR022691">
    <property type="entry name" value="Tscrpt_elong_fac_GreA/B_N"/>
</dbReference>
<dbReference type="OrthoDB" id="5511940at2"/>
<dbReference type="HAMAP" id="MF_00930">
    <property type="entry name" value="GreB"/>
    <property type="match status" value="1"/>
</dbReference>
<evidence type="ECO:0000313" key="9">
    <source>
        <dbReference type="Proteomes" id="UP000237647"/>
    </source>
</evidence>
<comment type="caution">
    <text evidence="8">The sequence shown here is derived from an EMBL/GenBank/DDBJ whole genome shotgun (WGS) entry which is preliminary data.</text>
</comment>
<dbReference type="Proteomes" id="UP000237647">
    <property type="component" value="Unassembled WGS sequence"/>
</dbReference>
<keyword evidence="2 4" id="KW-0238">DNA-binding</keyword>
<feature type="domain" description="Transcription elongation factor GreA/GreB N-terminal" evidence="7">
    <location>
        <begin position="24"/>
        <end position="93"/>
    </location>
</feature>
<feature type="compositionally biased region" description="Basic and acidic residues" evidence="5">
    <location>
        <begin position="8"/>
        <end position="20"/>
    </location>
</feature>
<dbReference type="InterPro" id="IPR036805">
    <property type="entry name" value="Tscrpt_elong_fac_GreA/B_N_sf"/>
</dbReference>
<comment type="function">
    <text evidence="4">Necessary for efficient RNA polymerase transcription elongation past template-encoded arresting sites. The arresting sites in DNA have the property of trapping a certain fraction of elongating RNA polymerases that pass through, resulting in locked ternary complexes. Cleavage of the nascent transcript by cleavage factors such as GreA or GreB allows the resumption of elongation from the new 3'terminus. GreB releases sequences of up to 9 nucleotides in length.</text>
</comment>
<keyword evidence="1 4" id="KW-0805">Transcription regulation</keyword>
<evidence type="ECO:0000256" key="4">
    <source>
        <dbReference type="HAMAP-Rule" id="MF_00930"/>
    </source>
</evidence>
<dbReference type="FunFam" id="3.10.50.30:FF:000001">
    <property type="entry name" value="Transcription elongation factor GreA"/>
    <property type="match status" value="1"/>
</dbReference>
<dbReference type="AlphaFoldDB" id="A0A2T0V7U3"/>
<dbReference type="InterPro" id="IPR006358">
    <property type="entry name" value="Tscrpt_elong_fac_GreB"/>
</dbReference>
<dbReference type="GO" id="GO:0003677">
    <property type="term" value="F:DNA binding"/>
    <property type="evidence" value="ECO:0007669"/>
    <property type="project" value="UniProtKB-UniRule"/>
</dbReference>
<organism evidence="8 9">
    <name type="scientific">Vreelandella songnenensis</name>
    <dbReference type="NCBI Taxonomy" id="1176243"/>
    <lineage>
        <taxon>Bacteria</taxon>
        <taxon>Pseudomonadati</taxon>
        <taxon>Pseudomonadota</taxon>
        <taxon>Gammaproteobacteria</taxon>
        <taxon>Oceanospirillales</taxon>
        <taxon>Halomonadaceae</taxon>
        <taxon>Vreelandella</taxon>
    </lineage>
</organism>
<proteinExistence type="inferred from homology"/>
<dbReference type="PIRSF" id="PIRSF006092">
    <property type="entry name" value="GreA_GreB"/>
    <property type="match status" value="1"/>
</dbReference>
<dbReference type="NCBIfam" id="NF002506">
    <property type="entry name" value="PRK01885.1"/>
    <property type="match status" value="1"/>
</dbReference>
<dbReference type="EMBL" id="PVTK01000001">
    <property type="protein sequence ID" value="PRY66243.1"/>
    <property type="molecule type" value="Genomic_DNA"/>
</dbReference>
<evidence type="ECO:0000259" key="7">
    <source>
        <dbReference type="Pfam" id="PF03449"/>
    </source>
</evidence>
<dbReference type="InterPro" id="IPR036953">
    <property type="entry name" value="GreA/GreB_C_sf"/>
</dbReference>
<dbReference type="Gene3D" id="3.10.50.30">
    <property type="entry name" value="Transcription elongation factor, GreA/GreB, C-terminal domain"/>
    <property type="match status" value="1"/>
</dbReference>
<evidence type="ECO:0000256" key="1">
    <source>
        <dbReference type="ARBA" id="ARBA00023015"/>
    </source>
</evidence>
<dbReference type="FunFam" id="1.10.287.180:FF:000001">
    <property type="entry name" value="Transcription elongation factor GreA"/>
    <property type="match status" value="1"/>
</dbReference>
<dbReference type="GO" id="GO:0003746">
    <property type="term" value="F:translation elongation factor activity"/>
    <property type="evidence" value="ECO:0007669"/>
    <property type="project" value="UniProtKB-KW"/>
</dbReference>
<accession>A0A2T0V7U3</accession>
<dbReference type="InterPro" id="IPR023459">
    <property type="entry name" value="Tscrpt_elong_fac_GreA/B_fam"/>
</dbReference>
<protein>
    <recommendedName>
        <fullName evidence="4">Transcription elongation factor GreB</fullName>
    </recommendedName>
    <alternativeName>
        <fullName evidence="4">Transcript cleavage factor GreB</fullName>
    </alternativeName>
</protein>
<feature type="domain" description="Transcription elongation factor GreA/GreB C-terminal" evidence="6">
    <location>
        <begin position="101"/>
        <end position="174"/>
    </location>
</feature>
<sequence length="177" mass="19954">MKGRNMTRWRDPAKDPRQEPKSNLITAEGAARLRGILDHLSRVKRPALSTKVGEAAALGDRSENADYTYNKKELNRVIARIRYLTKRLDELQVVDRLPADTGKVFFGAFVSLEDDEGENLDIRIVGHDEIDTQKRWISIDAPMAKALLGKQVDDEITVLTPNGETFYIVTAIRYEGA</sequence>
<dbReference type="HAMAP" id="MF_00105">
    <property type="entry name" value="GreA_GreB"/>
    <property type="match status" value="1"/>
</dbReference>
<evidence type="ECO:0000259" key="6">
    <source>
        <dbReference type="Pfam" id="PF01272"/>
    </source>
</evidence>
<dbReference type="Gene3D" id="1.10.287.180">
    <property type="entry name" value="Transcription elongation factor, GreA/GreB, N-terminal domain"/>
    <property type="match status" value="1"/>
</dbReference>
<reference evidence="8 9" key="1">
    <citation type="submission" date="2018-03" db="EMBL/GenBank/DDBJ databases">
        <title>Genomic Encyclopedia of Type Strains, Phase III (KMG-III): the genomes of soil and plant-associated and newly described type strains.</title>
        <authorList>
            <person name="Whitman W."/>
        </authorList>
    </citation>
    <scope>NUCLEOTIDE SEQUENCE [LARGE SCALE GENOMIC DNA]</scope>
    <source>
        <strain evidence="8 9">CGMCC 1.12152</strain>
    </source>
</reference>
<dbReference type="NCBIfam" id="TIGR01461">
    <property type="entry name" value="greB"/>
    <property type="match status" value="1"/>
</dbReference>